<dbReference type="InterPro" id="IPR002885">
    <property type="entry name" value="PPR_rpt"/>
</dbReference>
<dbReference type="InterPro" id="IPR046960">
    <property type="entry name" value="PPR_At4g14850-like_plant"/>
</dbReference>
<dbReference type="InterPro" id="IPR046848">
    <property type="entry name" value="E_motif"/>
</dbReference>
<dbReference type="SUPFAM" id="SSF48452">
    <property type="entry name" value="TPR-like"/>
    <property type="match status" value="1"/>
</dbReference>
<evidence type="ECO:0000256" key="1">
    <source>
        <dbReference type="ARBA" id="ARBA00022737"/>
    </source>
</evidence>
<keyword evidence="1" id="KW-0677">Repeat</keyword>
<dbReference type="GO" id="GO:0009451">
    <property type="term" value="P:RNA modification"/>
    <property type="evidence" value="ECO:0007669"/>
    <property type="project" value="InterPro"/>
</dbReference>
<dbReference type="Pfam" id="PF13041">
    <property type="entry name" value="PPR_2"/>
    <property type="match status" value="2"/>
</dbReference>
<evidence type="ECO:0000313" key="4">
    <source>
        <dbReference type="Proteomes" id="UP000187609"/>
    </source>
</evidence>
<reference evidence="3" key="1">
    <citation type="submission" date="2016-11" db="EMBL/GenBank/DDBJ databases">
        <title>The genome of Nicotiana attenuata.</title>
        <authorList>
            <person name="Xu S."/>
            <person name="Brockmoeller T."/>
            <person name="Gaquerel E."/>
            <person name="Navarro A."/>
            <person name="Kuhl H."/>
            <person name="Gase K."/>
            <person name="Ling Z."/>
            <person name="Zhou W."/>
            <person name="Kreitzer C."/>
            <person name="Stanke M."/>
            <person name="Tang H."/>
            <person name="Lyons E."/>
            <person name="Pandey P."/>
            <person name="Pandey S.P."/>
            <person name="Timmermann B."/>
            <person name="Baldwin I.T."/>
        </authorList>
    </citation>
    <scope>NUCLEOTIDE SEQUENCE [LARGE SCALE GENOMIC DNA]</scope>
    <source>
        <strain evidence="3">UT</strain>
    </source>
</reference>
<dbReference type="Gene3D" id="1.25.40.10">
    <property type="entry name" value="Tetratricopeptide repeat domain"/>
    <property type="match status" value="5"/>
</dbReference>
<dbReference type="InterPro" id="IPR011990">
    <property type="entry name" value="TPR-like_helical_dom_sf"/>
</dbReference>
<dbReference type="OrthoDB" id="185373at2759"/>
<dbReference type="PROSITE" id="PS51375">
    <property type="entry name" value="PPR"/>
    <property type="match status" value="6"/>
</dbReference>
<feature type="repeat" description="PPR" evidence="2">
    <location>
        <begin position="261"/>
        <end position="295"/>
    </location>
</feature>
<keyword evidence="4" id="KW-1185">Reference proteome</keyword>
<feature type="repeat" description="PPR" evidence="2">
    <location>
        <begin position="362"/>
        <end position="396"/>
    </location>
</feature>
<sequence>MFVRHFLSSKLKTFIPLNLPCCHSFECHFSRRTSKPSKSPQDVYNCNIRINQLAREGKLHSARKVFDEMLHRDVVSWNSMITAYWQNGCLSESKKLFLSMPERTVVSWNSMIAGCVENDSIDDAYLYFSTMPEKNVASWNAMISGYVKHGMVEEAARLFDEMPRKNVISYTAMTDGYMQKGETDKAKSLFDRMPQKNEVSWTVMINGYVENECFDEAKELFEKMPAKNKNVVAITAMVVGYCKEGRVEEGRILFDGILCKDSVAYNAMISGYAQNGRNEEALQLLVEMLRMSLRPDQSSCPSVLSACAALASPLVGRQTHAVVIKFGVDSVVSTCNALITMYSKCGSIFECELAFELITSPDLVSWNTIIAAFAQHGLYAKAVAYLEQMVIRGCEPDGITFLCLLSACAHAGLVSESISWFDSMVKNYNITPRPEHYACLIDILGRAGQLDKAYNIIQEMPFDADLAAWGALLAGCRANANVELGQLAGEKVMELGGDSSGPYIMLSNIYAEAGMWGEVTRVRGLMKEHGIKKKPAYSWTEVENKVHYFLGGDISHPSIQEIRTALKQMNLQMKFQEKVLDFTDFYFLDELECTCN</sequence>
<dbReference type="PANTHER" id="PTHR47926">
    <property type="entry name" value="PENTATRICOPEPTIDE REPEAT-CONTAINING PROTEIN"/>
    <property type="match status" value="1"/>
</dbReference>
<dbReference type="SMR" id="A0A1J6ISK6"/>
<dbReference type="GeneID" id="109229154"/>
<dbReference type="Pfam" id="PF01535">
    <property type="entry name" value="PPR"/>
    <property type="match status" value="9"/>
</dbReference>
<protein>
    <submittedName>
        <fullName evidence="3">Pentatricopeptide repeat-containing protein</fullName>
    </submittedName>
</protein>
<accession>A0A1J6ISK6</accession>
<dbReference type="Pfam" id="PF20431">
    <property type="entry name" value="E_motif"/>
    <property type="match status" value="1"/>
</dbReference>
<feature type="repeat" description="PPR" evidence="2">
    <location>
        <begin position="197"/>
        <end position="231"/>
    </location>
</feature>
<evidence type="ECO:0000313" key="3">
    <source>
        <dbReference type="EMBL" id="OIT00703.1"/>
    </source>
</evidence>
<dbReference type="NCBIfam" id="TIGR00756">
    <property type="entry name" value="PPR"/>
    <property type="match status" value="9"/>
</dbReference>
<dbReference type="Gramene" id="OIT00703">
    <property type="protein sequence ID" value="OIT00703"/>
    <property type="gene ID" value="A4A49_35193"/>
</dbReference>
<feature type="repeat" description="PPR" evidence="2">
    <location>
        <begin position="42"/>
        <end position="72"/>
    </location>
</feature>
<dbReference type="FunFam" id="1.25.40.10:FF:000125">
    <property type="entry name" value="Pentatricopeptide repeat-containing protein"/>
    <property type="match status" value="2"/>
</dbReference>
<dbReference type="FunFam" id="1.25.40.10:FF:000158">
    <property type="entry name" value="pentatricopeptide repeat-containing protein At2g33680"/>
    <property type="match status" value="1"/>
</dbReference>
<feature type="repeat" description="PPR" evidence="2">
    <location>
        <begin position="73"/>
        <end position="107"/>
    </location>
</feature>
<gene>
    <name evidence="3" type="primary">PCMP-H24_0</name>
    <name evidence="3" type="ORF">A4A49_35193</name>
</gene>
<dbReference type="GO" id="GO:0099402">
    <property type="term" value="P:plant organ development"/>
    <property type="evidence" value="ECO:0007669"/>
    <property type="project" value="UniProtKB-ARBA"/>
</dbReference>
<proteinExistence type="predicted"/>
<dbReference type="EMBL" id="MJEQ01037189">
    <property type="protein sequence ID" value="OIT00703.1"/>
    <property type="molecule type" value="Genomic_DNA"/>
</dbReference>
<feature type="repeat" description="PPR" evidence="2">
    <location>
        <begin position="135"/>
        <end position="169"/>
    </location>
</feature>
<dbReference type="GO" id="GO:0003723">
    <property type="term" value="F:RNA binding"/>
    <property type="evidence" value="ECO:0007669"/>
    <property type="project" value="InterPro"/>
</dbReference>
<dbReference type="KEGG" id="nau:109229154"/>
<dbReference type="Proteomes" id="UP000187609">
    <property type="component" value="Unassembled WGS sequence"/>
</dbReference>
<dbReference type="AlphaFoldDB" id="A0A1J6ISK6"/>
<evidence type="ECO:0000256" key="2">
    <source>
        <dbReference type="PROSITE-ProRule" id="PRU00708"/>
    </source>
</evidence>
<comment type="caution">
    <text evidence="3">The sequence shown here is derived from an EMBL/GenBank/DDBJ whole genome shotgun (WGS) entry which is preliminary data.</text>
</comment>
<name>A0A1J6ISK6_NICAT</name>
<dbReference type="PANTHER" id="PTHR47926:SF436">
    <property type="entry name" value="PENTATRICOPEPTIDE REPEAT-CONTAINING PROTEIN ELI1, CHLOROPLASTIC-LIKE ISOFORM X2"/>
    <property type="match status" value="1"/>
</dbReference>
<dbReference type="OMA" id="CNALMTM"/>
<organism evidence="3 4">
    <name type="scientific">Nicotiana attenuata</name>
    <name type="common">Coyote tobacco</name>
    <dbReference type="NCBI Taxonomy" id="49451"/>
    <lineage>
        <taxon>Eukaryota</taxon>
        <taxon>Viridiplantae</taxon>
        <taxon>Streptophyta</taxon>
        <taxon>Embryophyta</taxon>
        <taxon>Tracheophyta</taxon>
        <taxon>Spermatophyta</taxon>
        <taxon>Magnoliopsida</taxon>
        <taxon>eudicotyledons</taxon>
        <taxon>Gunneridae</taxon>
        <taxon>Pentapetalae</taxon>
        <taxon>asterids</taxon>
        <taxon>lamiids</taxon>
        <taxon>Solanales</taxon>
        <taxon>Solanaceae</taxon>
        <taxon>Nicotianoideae</taxon>
        <taxon>Nicotianeae</taxon>
        <taxon>Nicotiana</taxon>
    </lineage>
</organism>